<dbReference type="Pfam" id="PF03203">
    <property type="entry name" value="MerC"/>
    <property type="match status" value="1"/>
</dbReference>
<organism evidence="2 3">
    <name type="scientific">Hirschia litorea</name>
    <dbReference type="NCBI Taxonomy" id="1199156"/>
    <lineage>
        <taxon>Bacteria</taxon>
        <taxon>Pseudomonadati</taxon>
        <taxon>Pseudomonadota</taxon>
        <taxon>Alphaproteobacteria</taxon>
        <taxon>Hyphomonadales</taxon>
        <taxon>Hyphomonadaceae</taxon>
        <taxon>Hirschia</taxon>
    </lineage>
</organism>
<proteinExistence type="predicted"/>
<dbReference type="Proteomes" id="UP001596492">
    <property type="component" value="Unassembled WGS sequence"/>
</dbReference>
<accession>A0ABW2IM17</accession>
<keyword evidence="3" id="KW-1185">Reference proteome</keyword>
<reference evidence="3" key="1">
    <citation type="journal article" date="2019" name="Int. J. Syst. Evol. Microbiol.">
        <title>The Global Catalogue of Microorganisms (GCM) 10K type strain sequencing project: providing services to taxonomists for standard genome sequencing and annotation.</title>
        <authorList>
            <consortium name="The Broad Institute Genomics Platform"/>
            <consortium name="The Broad Institute Genome Sequencing Center for Infectious Disease"/>
            <person name="Wu L."/>
            <person name="Ma J."/>
        </authorList>
    </citation>
    <scope>NUCLEOTIDE SEQUENCE [LARGE SCALE GENOMIC DNA]</scope>
    <source>
        <strain evidence="3">CCUG 51308</strain>
    </source>
</reference>
<evidence type="ECO:0000256" key="1">
    <source>
        <dbReference type="SAM" id="Phobius"/>
    </source>
</evidence>
<protein>
    <submittedName>
        <fullName evidence="2">MerC domain-containing protein</fullName>
    </submittedName>
</protein>
<name>A0ABW2IM17_9PROT</name>
<feature type="transmembrane region" description="Helical" evidence="1">
    <location>
        <begin position="42"/>
        <end position="60"/>
    </location>
</feature>
<keyword evidence="1" id="KW-1133">Transmembrane helix</keyword>
<dbReference type="InterPro" id="IPR004891">
    <property type="entry name" value="Mercury-R_MerC"/>
</dbReference>
<evidence type="ECO:0000313" key="2">
    <source>
        <dbReference type="EMBL" id="MFC7292195.1"/>
    </source>
</evidence>
<evidence type="ECO:0000313" key="3">
    <source>
        <dbReference type="Proteomes" id="UP001596492"/>
    </source>
</evidence>
<dbReference type="RefSeq" id="WP_382167432.1">
    <property type="nucleotide sequence ID" value="NZ_JBHTBR010000005.1"/>
</dbReference>
<keyword evidence="1" id="KW-0812">Transmembrane</keyword>
<feature type="transmembrane region" description="Helical" evidence="1">
    <location>
        <begin position="72"/>
        <end position="90"/>
    </location>
</feature>
<gene>
    <name evidence="2" type="ORF">ACFQS8_11250</name>
</gene>
<feature type="transmembrane region" description="Helical" evidence="1">
    <location>
        <begin position="96"/>
        <end position="114"/>
    </location>
</feature>
<dbReference type="EMBL" id="JBHTBR010000005">
    <property type="protein sequence ID" value="MFC7292195.1"/>
    <property type="molecule type" value="Genomic_DNA"/>
</dbReference>
<keyword evidence="1" id="KW-0472">Membrane</keyword>
<sequence>MNSTRLDIVAITSSSVCLFHCLALPVLTSVIPMFSAFSDTEWLHKALVLIAAPSAFFAFLQTHKAETRKIFGVFALLGTLSLIVAAFIPALHESEVLLTTLGAITLAGAHLFRWQNH</sequence>
<comment type="caution">
    <text evidence="2">The sequence shown here is derived from an EMBL/GenBank/DDBJ whole genome shotgun (WGS) entry which is preliminary data.</text>
</comment>